<feature type="region of interest" description="Disordered" evidence="1">
    <location>
        <begin position="131"/>
        <end position="188"/>
    </location>
</feature>
<dbReference type="Proteomes" id="UP000053676">
    <property type="component" value="Unassembled WGS sequence"/>
</dbReference>
<proteinExistence type="predicted"/>
<evidence type="ECO:0000313" key="2">
    <source>
        <dbReference type="EMBL" id="ETN81101.1"/>
    </source>
</evidence>
<dbReference type="OrthoDB" id="5844194at2759"/>
<protein>
    <submittedName>
        <fullName evidence="2">Uncharacterized protein</fullName>
    </submittedName>
</protein>
<dbReference type="KEGG" id="nai:NECAME_08722"/>
<evidence type="ECO:0000256" key="1">
    <source>
        <dbReference type="SAM" id="MobiDB-lite"/>
    </source>
</evidence>
<gene>
    <name evidence="2" type="ORF">NECAME_08722</name>
</gene>
<name>W2TIW7_NECAM</name>
<sequence>MVYAEESGEFVSALISKNDPDDRLLKRYGEVQGTTFAWRVQLAGLIETDSLQNRVCKFEVPPVVFEFRFCPTSCNGKQLGHICSEGREFVMRKQEGGQWGRLSSSATAIRSGSYTTPRNYGPSLSSYRYSASSYTPSTRPPAPPTSGAATTPEPSYGKPAAARSPAFSPSTFATGPGAQSYAAAATEF</sequence>
<dbReference type="EMBL" id="KI658845">
    <property type="protein sequence ID" value="ETN81101.1"/>
    <property type="molecule type" value="Genomic_DNA"/>
</dbReference>
<evidence type="ECO:0000313" key="3">
    <source>
        <dbReference type="Proteomes" id="UP000053676"/>
    </source>
</evidence>
<reference evidence="3" key="1">
    <citation type="journal article" date="2014" name="Nat. Genet.">
        <title>Genome of the human hookworm Necator americanus.</title>
        <authorList>
            <person name="Tang Y.T."/>
            <person name="Gao X."/>
            <person name="Rosa B.A."/>
            <person name="Abubucker S."/>
            <person name="Hallsworth-Pepin K."/>
            <person name="Martin J."/>
            <person name="Tyagi R."/>
            <person name="Heizer E."/>
            <person name="Zhang X."/>
            <person name="Bhonagiri-Palsikar V."/>
            <person name="Minx P."/>
            <person name="Warren W.C."/>
            <person name="Wang Q."/>
            <person name="Zhan B."/>
            <person name="Hotez P.J."/>
            <person name="Sternberg P.W."/>
            <person name="Dougall A."/>
            <person name="Gaze S.T."/>
            <person name="Mulvenna J."/>
            <person name="Sotillo J."/>
            <person name="Ranganathan S."/>
            <person name="Rabelo E.M."/>
            <person name="Wilson R.K."/>
            <person name="Felgner P.L."/>
            <person name="Bethony J."/>
            <person name="Hawdon J.M."/>
            <person name="Gasser R.B."/>
            <person name="Loukas A."/>
            <person name="Mitreva M."/>
        </authorList>
    </citation>
    <scope>NUCLEOTIDE SEQUENCE [LARGE SCALE GENOMIC DNA]</scope>
</reference>
<organism evidence="2 3">
    <name type="scientific">Necator americanus</name>
    <name type="common">Human hookworm</name>
    <dbReference type="NCBI Taxonomy" id="51031"/>
    <lineage>
        <taxon>Eukaryota</taxon>
        <taxon>Metazoa</taxon>
        <taxon>Ecdysozoa</taxon>
        <taxon>Nematoda</taxon>
        <taxon>Chromadorea</taxon>
        <taxon>Rhabditida</taxon>
        <taxon>Rhabditina</taxon>
        <taxon>Rhabditomorpha</taxon>
        <taxon>Strongyloidea</taxon>
        <taxon>Ancylostomatidae</taxon>
        <taxon>Bunostominae</taxon>
        <taxon>Necator</taxon>
    </lineage>
</organism>
<accession>W2TIW7</accession>
<dbReference type="AlphaFoldDB" id="W2TIW7"/>
<feature type="compositionally biased region" description="Low complexity" evidence="1">
    <location>
        <begin position="145"/>
        <end position="173"/>
    </location>
</feature>
<keyword evidence="3" id="KW-1185">Reference proteome</keyword>